<dbReference type="RefSeq" id="WP_161868216.1">
    <property type="nucleotide sequence ID" value="NZ_JAQFAM010000001.1"/>
</dbReference>
<dbReference type="InterPro" id="IPR001279">
    <property type="entry name" value="Metallo-B-lactamas"/>
</dbReference>
<dbReference type="Pfam" id="PF12706">
    <property type="entry name" value="Lactamase_B_2"/>
    <property type="match status" value="1"/>
</dbReference>
<evidence type="ECO:0000259" key="1">
    <source>
        <dbReference type="Pfam" id="PF12706"/>
    </source>
</evidence>
<reference evidence="2" key="2">
    <citation type="submission" date="2024-02" db="EMBL/GenBank/DDBJ databases">
        <title>The Genome Sequence of Enterococcus diestrammenae JM9A.</title>
        <authorList>
            <person name="Earl A."/>
            <person name="Manson A."/>
            <person name="Gilmore M."/>
            <person name="Sanders J."/>
            <person name="Shea T."/>
            <person name="Howe W."/>
            <person name="Livny J."/>
            <person name="Cuomo C."/>
            <person name="Neafsey D."/>
            <person name="Birren B."/>
        </authorList>
    </citation>
    <scope>NUCLEOTIDE SEQUENCE</scope>
    <source>
        <strain evidence="2">JM9A</strain>
    </source>
</reference>
<protein>
    <submittedName>
        <fullName evidence="2">Phosphoribosyl 1,2-cyclic phosphate phosphodiesterase</fullName>
    </submittedName>
</protein>
<sequence>MKLQYFGTAAAEGVPALYCECELCQTARRKGGKDIRTRSQSLVDEQLLIDFPGDTYAHYLQYGFDLSNIGHLLVTHSHSDHFYAEDLVLRLSGYVPKVSQTLNVYGNQRVYDFMKRVFDLEGYWEEERVKFHLMTPFQTVAIMDYQVTPLAADHDQRETCLLYGISDGKKQMLYAHDTGEFPEETWSFLEETRPYYDFVSIDCNHQADDSPRNHQGFPNNLKTRERLLALGIVDHKTQFVCNHFSHNSKLTHQEMLDLVSPYGFDVAYDGLIKEF</sequence>
<dbReference type="PANTHER" id="PTHR42663:SF6">
    <property type="entry name" value="HYDROLASE C777.06C-RELATED"/>
    <property type="match status" value="1"/>
</dbReference>
<organism evidence="2 3">
    <name type="scientific">Enterococcus diestrammenae</name>
    <dbReference type="NCBI Taxonomy" id="1155073"/>
    <lineage>
        <taxon>Bacteria</taxon>
        <taxon>Bacillati</taxon>
        <taxon>Bacillota</taxon>
        <taxon>Bacilli</taxon>
        <taxon>Lactobacillales</taxon>
        <taxon>Enterococcaceae</taxon>
        <taxon>Enterococcus</taxon>
    </lineage>
</organism>
<dbReference type="Proteomes" id="UP001429357">
    <property type="component" value="Unassembled WGS sequence"/>
</dbReference>
<evidence type="ECO:0000313" key="2">
    <source>
        <dbReference type="EMBL" id="MEO1783135.1"/>
    </source>
</evidence>
<dbReference type="Gene3D" id="3.60.15.10">
    <property type="entry name" value="Ribonuclease Z/Hydroxyacylglutathione hydrolase-like"/>
    <property type="match status" value="1"/>
</dbReference>
<accession>A0ABV0F515</accession>
<proteinExistence type="predicted"/>
<reference evidence="2" key="1">
    <citation type="submission" date="2016-06" db="EMBL/GenBank/DDBJ databases">
        <authorList>
            <person name="Van Tyne D."/>
        </authorList>
    </citation>
    <scope>NUCLEOTIDE SEQUENCE</scope>
    <source>
        <strain evidence="2">JM9A</strain>
    </source>
</reference>
<dbReference type="PANTHER" id="PTHR42663">
    <property type="entry name" value="HYDROLASE C777.06C-RELATED-RELATED"/>
    <property type="match status" value="1"/>
</dbReference>
<comment type="caution">
    <text evidence="2">The sequence shown here is derived from an EMBL/GenBank/DDBJ whole genome shotgun (WGS) entry which is preliminary data.</text>
</comment>
<keyword evidence="3" id="KW-1185">Reference proteome</keyword>
<gene>
    <name evidence="2" type="ORF">BAU18_002754</name>
</gene>
<dbReference type="InterPro" id="IPR036866">
    <property type="entry name" value="RibonucZ/Hydroxyglut_hydro"/>
</dbReference>
<name>A0ABV0F515_9ENTE</name>
<dbReference type="EMBL" id="MAEI02000001">
    <property type="protein sequence ID" value="MEO1783135.1"/>
    <property type="molecule type" value="Genomic_DNA"/>
</dbReference>
<evidence type="ECO:0000313" key="3">
    <source>
        <dbReference type="Proteomes" id="UP001429357"/>
    </source>
</evidence>
<dbReference type="SUPFAM" id="SSF56281">
    <property type="entry name" value="Metallo-hydrolase/oxidoreductase"/>
    <property type="match status" value="1"/>
</dbReference>
<feature type="domain" description="Metallo-beta-lactamase" evidence="1">
    <location>
        <begin position="65"/>
        <end position="212"/>
    </location>
</feature>